<dbReference type="PROSITE" id="PS00654">
    <property type="entry name" value="PRD_1"/>
    <property type="match status" value="1"/>
</dbReference>
<evidence type="ECO:0000313" key="4">
    <source>
        <dbReference type="EMBL" id="QIW79605.1"/>
    </source>
</evidence>
<sequence>MTKELRIVNGSFTVKKVLNNNVLIASHHKYSEVVLIGKGIGFGKKQDDVIEDKGYDKMFILKDEKEQKQYKKLLDYVDEKLVDISNDVIYHISNRTNHSLNEHIHIALTDHIAFAIKRQQQGFDMKNPFLMETQSLYPEEYQIATEVIDMINEKAGICLPEGEIGFIALHIHSALTNRPLSEVNQHSQLMAQLVEVIEDAFQMKVNKESVNYLRLIRHIRYTIERIKQEEPTKEPEKLMLLLKNEYPLCYNTAWKLIKILQQTLKKPVHEAEAVYLTLHLYRLTNKIS</sequence>
<dbReference type="InterPro" id="IPR011608">
    <property type="entry name" value="PRD"/>
</dbReference>
<dbReference type="InterPro" id="IPR004341">
    <property type="entry name" value="CAT_RNA-bd_dom"/>
</dbReference>
<dbReference type="RefSeq" id="WP_167872236.1">
    <property type="nucleotide sequence ID" value="NZ_CP048852.1"/>
</dbReference>
<dbReference type="InterPro" id="IPR036634">
    <property type="entry name" value="PRD_sf"/>
</dbReference>
<feature type="domain" description="PRD" evidence="3">
    <location>
        <begin position="76"/>
        <end position="181"/>
    </location>
</feature>
<keyword evidence="2" id="KW-0677">Repeat</keyword>
<evidence type="ECO:0000259" key="3">
    <source>
        <dbReference type="PROSITE" id="PS51372"/>
    </source>
</evidence>
<dbReference type="Gene3D" id="1.20.890.100">
    <property type="match status" value="1"/>
</dbReference>
<dbReference type="SMART" id="SM01061">
    <property type="entry name" value="CAT_RBD"/>
    <property type="match status" value="1"/>
</dbReference>
<dbReference type="SUPFAM" id="SSF63520">
    <property type="entry name" value="PTS-regulatory domain, PRD"/>
    <property type="match status" value="2"/>
</dbReference>
<dbReference type="Gene3D" id="1.10.1790.10">
    <property type="entry name" value="PRD domain"/>
    <property type="match status" value="1"/>
</dbReference>
<name>A0A6H0WLP7_9BACI</name>
<dbReference type="Gene3D" id="1.20.58.1950">
    <property type="match status" value="1"/>
</dbReference>
<dbReference type="AlphaFoldDB" id="A0A6H0WLP7"/>
<dbReference type="GO" id="GO:0045893">
    <property type="term" value="P:positive regulation of DNA-templated transcription"/>
    <property type="evidence" value="ECO:0007669"/>
    <property type="project" value="InterPro"/>
</dbReference>
<dbReference type="NCBIfam" id="NF047357">
    <property type="entry name" value="antiterm_GlcT"/>
    <property type="match status" value="1"/>
</dbReference>
<accession>A0A6H0WLP7</accession>
<dbReference type="InterPro" id="IPR050661">
    <property type="entry name" value="BglG_antiterminators"/>
</dbReference>
<dbReference type="EMBL" id="CP048852">
    <property type="protein sequence ID" value="QIW79605.1"/>
    <property type="molecule type" value="Genomic_DNA"/>
</dbReference>
<feature type="domain" description="PRD" evidence="3">
    <location>
        <begin position="182"/>
        <end position="288"/>
    </location>
</feature>
<evidence type="ECO:0000313" key="5">
    <source>
        <dbReference type="Proteomes" id="UP000501914"/>
    </source>
</evidence>
<gene>
    <name evidence="4" type="primary">glcT</name>
    <name evidence="4" type="ORF">G4P54_07280</name>
</gene>
<proteinExistence type="inferred from homology"/>
<keyword evidence="5" id="KW-1185">Reference proteome</keyword>
<dbReference type="PANTHER" id="PTHR30185">
    <property type="entry name" value="CRYPTIC BETA-GLUCOSIDE BGL OPERON ANTITERMINATOR"/>
    <property type="match status" value="1"/>
</dbReference>
<evidence type="ECO:0000256" key="1">
    <source>
        <dbReference type="ARBA" id="ARBA00009115"/>
    </source>
</evidence>
<dbReference type="KEGG" id="bteq:G4P54_07280"/>
<dbReference type="Gene3D" id="2.30.24.10">
    <property type="entry name" value="CAT RNA-binding domain"/>
    <property type="match status" value="1"/>
</dbReference>
<dbReference type="PROSITE" id="PS51372">
    <property type="entry name" value="PRD_2"/>
    <property type="match status" value="2"/>
</dbReference>
<dbReference type="InterPro" id="IPR036650">
    <property type="entry name" value="CAT_RNA-bd_dom_sf"/>
</dbReference>
<protein>
    <submittedName>
        <fullName evidence="4">PtsGHI operon transcription antiterminator GlcT</fullName>
    </submittedName>
</protein>
<dbReference type="Pfam" id="PF03123">
    <property type="entry name" value="CAT_RBD"/>
    <property type="match status" value="1"/>
</dbReference>
<dbReference type="Proteomes" id="UP000501914">
    <property type="component" value="Chromosome"/>
</dbReference>
<dbReference type="SUPFAM" id="SSF50151">
    <property type="entry name" value="SacY-like RNA-binding domain"/>
    <property type="match status" value="1"/>
</dbReference>
<dbReference type="Pfam" id="PF00874">
    <property type="entry name" value="PRD"/>
    <property type="match status" value="2"/>
</dbReference>
<organism evidence="4 5">
    <name type="scientific">Bacillus tequilensis</name>
    <dbReference type="NCBI Taxonomy" id="227866"/>
    <lineage>
        <taxon>Bacteria</taxon>
        <taxon>Bacillati</taxon>
        <taxon>Bacillota</taxon>
        <taxon>Bacilli</taxon>
        <taxon>Bacillales</taxon>
        <taxon>Bacillaceae</taxon>
        <taxon>Bacillus</taxon>
    </lineage>
</organism>
<dbReference type="PANTHER" id="PTHR30185:SF16">
    <property type="entry name" value="PROTEIN GLCT"/>
    <property type="match status" value="1"/>
</dbReference>
<dbReference type="InterPro" id="IPR001550">
    <property type="entry name" value="Transcrpt_antitermin_CS"/>
</dbReference>
<reference evidence="4 5" key="1">
    <citation type="submission" date="2020-02" db="EMBL/GenBank/DDBJ databases">
        <title>Genome sequencing, annotation and comparative genomic analysis of Bacillus tequilensis EA-CB0015, an effective biological control agent against Pseudocercospora fijiensis in banana plants.</title>
        <authorList>
            <person name="Cuellar-Gaviria T.Z."/>
            <person name="Ju K.-S."/>
            <person name="Villegas-Escobar V."/>
        </authorList>
    </citation>
    <scope>NUCLEOTIDE SEQUENCE [LARGE SCALE GENOMIC DNA]</scope>
    <source>
        <strain evidence="4 5">EA-CB0015</strain>
    </source>
</reference>
<dbReference type="GO" id="GO:0003723">
    <property type="term" value="F:RNA binding"/>
    <property type="evidence" value="ECO:0007669"/>
    <property type="project" value="InterPro"/>
</dbReference>
<comment type="similarity">
    <text evidence="1">Belongs to the transcriptional antiterminator BglG family. GlcT subfamily.</text>
</comment>
<evidence type="ECO:0000256" key="2">
    <source>
        <dbReference type="ARBA" id="ARBA00022737"/>
    </source>
</evidence>